<evidence type="ECO:0008006" key="3">
    <source>
        <dbReference type="Google" id="ProtNLM"/>
    </source>
</evidence>
<dbReference type="Proteomes" id="UP000301737">
    <property type="component" value="Unassembled WGS sequence"/>
</dbReference>
<dbReference type="InterPro" id="IPR036317">
    <property type="entry name" value="Cullin_homology_sf"/>
</dbReference>
<comment type="caution">
    <text evidence="1">The sequence shown here is derived from an EMBL/GenBank/DDBJ whole genome shotgun (WGS) entry which is preliminary data.</text>
</comment>
<gene>
    <name evidence="1" type="ORF">ZYGM_004919</name>
</gene>
<proteinExistence type="predicted"/>
<sequence length="586" mass="69224">MEINVEKVVLRYKRLLDSYICSTKKIQWKRTAQELECLARYAIDHSDRITIEFFERQLYEELRLCDFYPYTLLGNYRDFTTSYNGLFCKLHYLKGHISERWLNSCKVNYVSLAVDKLPRLLSTCCDDYILKDKNCLHDSACLFECIKRYESSLESNSDDFPGKLTGFDKKLLSRVVRWINKYEKDFGRVYVIWKKTEEVLKLYGSSTLSDSPAFQVFSDDRHLLVPKILENYVLSPDTVFSVYNRGGYDGSYEFNNHDLKYYYSNKGLRWKQDLDLLLKEVILVDDFRCEKLYRRHTLKCGFENSLSDVGEFHVALFNYIEERFQNNYNNIRKNPNKMLLKSEHIWINALSTFLIHYLPSLNDFVDLLLRKLILPQVLTLCRRFKPFYQHKACLEKCVFDNVCNTIPNSVLEFKDSVEWIMNSPINSNKISVNGPIIDEVFMPRPVAEQFGLSREEEPIWPNQDFKDYWNEQLGSYLSERKTLHGCFSKHLILMKLPIPSSNSVRITFITTLSIASILNLYNDSTKLKIDEIRTKLAINSPKEIILHSNLQKLLNLGLLRLTNDNFYIFNYEFKEKSSNKKFLRLI</sequence>
<evidence type="ECO:0000313" key="1">
    <source>
        <dbReference type="EMBL" id="GCE97364.1"/>
    </source>
</evidence>
<name>A0A4C2DZE0_9SACH</name>
<dbReference type="OrthoDB" id="4045473at2759"/>
<reference evidence="1 2" key="1">
    <citation type="submission" date="2019-01" db="EMBL/GenBank/DDBJ databases">
        <title>Draft Genome Sequencing of Zygosaccharomyces mellis Ca-7.</title>
        <authorList>
            <person name="Shiwa Y."/>
            <person name="Kanesaki Y."/>
            <person name="Ishige T."/>
            <person name="Mura K."/>
            <person name="Hori T."/>
            <person name="Tamura T."/>
        </authorList>
    </citation>
    <scope>NUCLEOTIDE SEQUENCE [LARGE SCALE GENOMIC DNA]</scope>
    <source>
        <strain evidence="1 2">Ca-7</strain>
    </source>
</reference>
<keyword evidence="2" id="KW-1185">Reference proteome</keyword>
<organism evidence="1 2">
    <name type="scientific">Zygosaccharomyces mellis</name>
    <dbReference type="NCBI Taxonomy" id="42258"/>
    <lineage>
        <taxon>Eukaryota</taxon>
        <taxon>Fungi</taxon>
        <taxon>Dikarya</taxon>
        <taxon>Ascomycota</taxon>
        <taxon>Saccharomycotina</taxon>
        <taxon>Saccharomycetes</taxon>
        <taxon>Saccharomycetales</taxon>
        <taxon>Saccharomycetaceae</taxon>
        <taxon>Zygosaccharomyces</taxon>
    </lineage>
</organism>
<evidence type="ECO:0000313" key="2">
    <source>
        <dbReference type="Proteomes" id="UP000301737"/>
    </source>
</evidence>
<protein>
    <recommendedName>
        <fullName evidence="3">Cullin family profile domain-containing protein</fullName>
    </recommendedName>
</protein>
<dbReference type="SUPFAM" id="SSF75632">
    <property type="entry name" value="Cullin homology domain"/>
    <property type="match status" value="1"/>
</dbReference>
<dbReference type="EMBL" id="BIMX01000001">
    <property type="protein sequence ID" value="GCE97364.1"/>
    <property type="molecule type" value="Genomic_DNA"/>
</dbReference>
<dbReference type="AlphaFoldDB" id="A0A4C2DZE0"/>
<dbReference type="Gene3D" id="3.30.230.130">
    <property type="entry name" value="Cullin, Chain C, Domain 2"/>
    <property type="match status" value="1"/>
</dbReference>
<accession>A0A4C2DZE0</accession>